<comment type="caution">
    <text evidence="2">The sequence shown here is derived from an EMBL/GenBank/DDBJ whole genome shotgun (WGS) entry which is preliminary data.</text>
</comment>
<protein>
    <submittedName>
        <fullName evidence="2">Uncharacterized protein</fullName>
    </submittedName>
</protein>
<feature type="region of interest" description="Disordered" evidence="1">
    <location>
        <begin position="1"/>
        <end position="70"/>
    </location>
</feature>
<organism evidence="2 3">
    <name type="scientific">Mycena pura</name>
    <dbReference type="NCBI Taxonomy" id="153505"/>
    <lineage>
        <taxon>Eukaryota</taxon>
        <taxon>Fungi</taxon>
        <taxon>Dikarya</taxon>
        <taxon>Basidiomycota</taxon>
        <taxon>Agaricomycotina</taxon>
        <taxon>Agaricomycetes</taxon>
        <taxon>Agaricomycetidae</taxon>
        <taxon>Agaricales</taxon>
        <taxon>Marasmiineae</taxon>
        <taxon>Mycenaceae</taxon>
        <taxon>Mycena</taxon>
    </lineage>
</organism>
<dbReference type="Proteomes" id="UP001219525">
    <property type="component" value="Unassembled WGS sequence"/>
</dbReference>
<evidence type="ECO:0000313" key="3">
    <source>
        <dbReference type="Proteomes" id="UP001219525"/>
    </source>
</evidence>
<feature type="region of interest" description="Disordered" evidence="1">
    <location>
        <begin position="85"/>
        <end position="120"/>
    </location>
</feature>
<dbReference type="AlphaFoldDB" id="A0AAD6VEN7"/>
<dbReference type="EMBL" id="JARJCW010000027">
    <property type="protein sequence ID" value="KAJ7210767.1"/>
    <property type="molecule type" value="Genomic_DNA"/>
</dbReference>
<feature type="compositionally biased region" description="Gly residues" evidence="1">
    <location>
        <begin position="89"/>
        <end position="120"/>
    </location>
</feature>
<accession>A0AAD6VEN7</accession>
<evidence type="ECO:0000313" key="2">
    <source>
        <dbReference type="EMBL" id="KAJ7210767.1"/>
    </source>
</evidence>
<keyword evidence="3" id="KW-1185">Reference proteome</keyword>
<gene>
    <name evidence="2" type="ORF">GGX14DRAFT_394399</name>
</gene>
<name>A0AAD6VEN7_9AGAR</name>
<sequence>MGATPRRPYVFPAQHANQPPASCRHVTRAKPATSTEACHPSPVARRPPSSLPAATHSTPVPPPAAGPHLCCHPTVLPKRQAAGWRREMGGGQGGGRRAGRRAAGGGRRAAGGGRRAAGGGWRVATRNDTCCDKLNDCL</sequence>
<reference evidence="2" key="1">
    <citation type="submission" date="2023-03" db="EMBL/GenBank/DDBJ databases">
        <title>Massive genome expansion in bonnet fungi (Mycena s.s.) driven by repeated elements and novel gene families across ecological guilds.</title>
        <authorList>
            <consortium name="Lawrence Berkeley National Laboratory"/>
            <person name="Harder C.B."/>
            <person name="Miyauchi S."/>
            <person name="Viragh M."/>
            <person name="Kuo A."/>
            <person name="Thoen E."/>
            <person name="Andreopoulos B."/>
            <person name="Lu D."/>
            <person name="Skrede I."/>
            <person name="Drula E."/>
            <person name="Henrissat B."/>
            <person name="Morin E."/>
            <person name="Kohler A."/>
            <person name="Barry K."/>
            <person name="LaButti K."/>
            <person name="Morin E."/>
            <person name="Salamov A."/>
            <person name="Lipzen A."/>
            <person name="Mereny Z."/>
            <person name="Hegedus B."/>
            <person name="Baldrian P."/>
            <person name="Stursova M."/>
            <person name="Weitz H."/>
            <person name="Taylor A."/>
            <person name="Grigoriev I.V."/>
            <person name="Nagy L.G."/>
            <person name="Martin F."/>
            <person name="Kauserud H."/>
        </authorList>
    </citation>
    <scope>NUCLEOTIDE SEQUENCE</scope>
    <source>
        <strain evidence="2">9144</strain>
    </source>
</reference>
<evidence type="ECO:0000256" key="1">
    <source>
        <dbReference type="SAM" id="MobiDB-lite"/>
    </source>
</evidence>
<proteinExistence type="predicted"/>